<protein>
    <recommendedName>
        <fullName evidence="5">Acyltransferase</fullName>
    </recommendedName>
</protein>
<keyword evidence="4" id="KW-1185">Reference proteome</keyword>
<feature type="transmembrane region" description="Helical" evidence="2">
    <location>
        <begin position="220"/>
        <end position="240"/>
    </location>
</feature>
<dbReference type="OrthoDB" id="8206682at2"/>
<accession>A0A4R5CP28</accession>
<feature type="region of interest" description="Disordered" evidence="1">
    <location>
        <begin position="325"/>
        <end position="345"/>
    </location>
</feature>
<gene>
    <name evidence="3" type="ORF">E1269_21950</name>
</gene>
<evidence type="ECO:0000313" key="4">
    <source>
        <dbReference type="Proteomes" id="UP000294739"/>
    </source>
</evidence>
<dbReference type="Proteomes" id="UP000294739">
    <property type="component" value="Unassembled WGS sequence"/>
</dbReference>
<feature type="transmembrane region" description="Helical" evidence="2">
    <location>
        <begin position="105"/>
        <end position="122"/>
    </location>
</feature>
<sequence>MRTAASPRAAQVPAPRDGFADVVGVAAAAMLVAVHWLGPQPAGSGTVAAAGPVAIVLTAPLAFVSAAAGRTATVRRLSEQARGLAALVVPFAAIALPLIEGAARLLWLPAALLLVTSMAPALRRLHRRWRGVEVVGLAGVAAAADVVGLGVEGYGGEVVGGFGVLAAWVAAYQAGVLIAAGRQDRVRPSAALGLAAAGGCVVAVTLVLGALAGTDHTTDLPSAALVLAATAAQVGLALAVRPLIRRWAAPVTVGGGLAWVARRLPAVQLWHLPAAAAVAGAAGRLGTGDDLGARLVATATVLAVLVQVAGRIERVVAGTAVGTTPRRSHRLTGSSTLAATGKVEA</sequence>
<organism evidence="3 4">
    <name type="scientific">Jiangella asiatica</name>
    <dbReference type="NCBI Taxonomy" id="2530372"/>
    <lineage>
        <taxon>Bacteria</taxon>
        <taxon>Bacillati</taxon>
        <taxon>Actinomycetota</taxon>
        <taxon>Actinomycetes</taxon>
        <taxon>Jiangellales</taxon>
        <taxon>Jiangellaceae</taxon>
        <taxon>Jiangella</taxon>
    </lineage>
</organism>
<evidence type="ECO:0000256" key="2">
    <source>
        <dbReference type="SAM" id="Phobius"/>
    </source>
</evidence>
<dbReference type="EMBL" id="SMKZ01000037">
    <property type="protein sequence ID" value="TDE02189.1"/>
    <property type="molecule type" value="Genomic_DNA"/>
</dbReference>
<feature type="transmembrane region" description="Helical" evidence="2">
    <location>
        <begin position="49"/>
        <end position="69"/>
    </location>
</feature>
<keyword evidence="2" id="KW-1133">Transmembrane helix</keyword>
<feature type="transmembrane region" description="Helical" evidence="2">
    <location>
        <begin position="160"/>
        <end position="180"/>
    </location>
</feature>
<feature type="transmembrane region" description="Helical" evidence="2">
    <location>
        <begin position="192"/>
        <end position="214"/>
    </location>
</feature>
<feature type="transmembrane region" description="Helical" evidence="2">
    <location>
        <begin position="18"/>
        <end position="37"/>
    </location>
</feature>
<evidence type="ECO:0008006" key="5">
    <source>
        <dbReference type="Google" id="ProtNLM"/>
    </source>
</evidence>
<reference evidence="3 4" key="1">
    <citation type="submission" date="2019-03" db="EMBL/GenBank/DDBJ databases">
        <title>Draft genome sequences of novel Actinobacteria.</title>
        <authorList>
            <person name="Sahin N."/>
            <person name="Ay H."/>
            <person name="Saygin H."/>
        </authorList>
    </citation>
    <scope>NUCLEOTIDE SEQUENCE [LARGE SCALE GENOMIC DNA]</scope>
    <source>
        <strain evidence="3 4">5K138</strain>
    </source>
</reference>
<evidence type="ECO:0000256" key="1">
    <source>
        <dbReference type="SAM" id="MobiDB-lite"/>
    </source>
</evidence>
<dbReference type="InParanoid" id="A0A4R5CP28"/>
<proteinExistence type="predicted"/>
<comment type="caution">
    <text evidence="3">The sequence shown here is derived from an EMBL/GenBank/DDBJ whole genome shotgun (WGS) entry which is preliminary data.</text>
</comment>
<feature type="transmembrane region" description="Helical" evidence="2">
    <location>
        <begin position="81"/>
        <end position="99"/>
    </location>
</feature>
<feature type="transmembrane region" description="Helical" evidence="2">
    <location>
        <begin position="134"/>
        <end position="154"/>
    </location>
</feature>
<dbReference type="RefSeq" id="WP_131898531.1">
    <property type="nucleotide sequence ID" value="NZ_SMKZ01000037.1"/>
</dbReference>
<evidence type="ECO:0000313" key="3">
    <source>
        <dbReference type="EMBL" id="TDE02189.1"/>
    </source>
</evidence>
<name>A0A4R5CP28_9ACTN</name>
<keyword evidence="2" id="KW-0812">Transmembrane</keyword>
<dbReference type="AlphaFoldDB" id="A0A4R5CP28"/>
<keyword evidence="2" id="KW-0472">Membrane</keyword>